<dbReference type="SUPFAM" id="SSF55073">
    <property type="entry name" value="Nucleotide cyclase"/>
    <property type="match status" value="1"/>
</dbReference>
<dbReference type="CDD" id="cd18773">
    <property type="entry name" value="PDC1_HK_sensor"/>
    <property type="match status" value="1"/>
</dbReference>
<keyword evidence="2" id="KW-1003">Cell membrane</keyword>
<sequence>MNEQVKRFLFERFLLLMEDNHMKNLLRNKKVKLSGLLTTLVSISVLLTIIILLISVHQSEREFMEETHLSLNYSKVKKISQTVDNLFVSMSMSLQEITNYIASHEGLTDDEIQEQLEIYRNSGRYFNSVAWVDQTGLVRNIAPSSVGLRGHRITTGVTKEILDNKTPALSDPYIAPTGRLILLISKPLYNSRGQYKGMIAGTIYLHEKNVLNEILGNDVIEENGSYYYVVGPEGNILFHPISKRIGENVKSNTVVEKIMQGKSGMEQVTNTNGIPMLAAYSYVPEIGWGVVQQTPVSFIDKVILSHHVKMILYMLAPFLIILMISILIARKLAAPFKNLAEIVNRVAEGKSVTIPDDQTHWNWEAEMLTKSARIAIKAVQENNERLMATATTDALTNIPNRSKLNTIMENLADINQVFSIVVIDIDRFKDVNDTYGHQKGDEVLKFLANMLKTASRKEDFYFRYGGEEFVLLLPQTKSKEAFLVAEKIRLKVEKTDSPVGSPITISLGIAEFPKNSGKLEELFSKADKALYESKLNGRNRTTIWNDKKSHSKNNKVE</sequence>
<comment type="caution">
    <text evidence="8">The sequence shown here is derived from an EMBL/GenBank/DDBJ whole genome shotgun (WGS) entry which is preliminary data.</text>
</comment>
<evidence type="ECO:0000256" key="6">
    <source>
        <dbReference type="SAM" id="Phobius"/>
    </source>
</evidence>
<dbReference type="CDD" id="cd01949">
    <property type="entry name" value="GGDEF"/>
    <property type="match status" value="1"/>
</dbReference>
<dbReference type="PROSITE" id="PS50887">
    <property type="entry name" value="GGDEF"/>
    <property type="match status" value="1"/>
</dbReference>
<gene>
    <name evidence="8" type="ORF">CIB95_09195</name>
</gene>
<dbReference type="CDD" id="cd12912">
    <property type="entry name" value="PDC2_MCP_like"/>
    <property type="match status" value="1"/>
</dbReference>
<feature type="transmembrane region" description="Helical" evidence="6">
    <location>
        <begin position="33"/>
        <end position="54"/>
    </location>
</feature>
<comment type="subcellular location">
    <subcellularLocation>
        <location evidence="1">Cell membrane</location>
        <topology evidence="1">Multi-pass membrane protein</topology>
    </subcellularLocation>
</comment>
<dbReference type="PANTHER" id="PTHR45138">
    <property type="entry name" value="REGULATORY COMPONENTS OF SENSORY TRANSDUCTION SYSTEM"/>
    <property type="match status" value="1"/>
</dbReference>
<dbReference type="SMART" id="SM00267">
    <property type="entry name" value="GGDEF"/>
    <property type="match status" value="1"/>
</dbReference>
<name>A0A263BTC9_9BACI</name>
<organism evidence="8 9">
    <name type="scientific">Lottiidibacillus patelloidae</name>
    <dbReference type="NCBI Taxonomy" id="2670334"/>
    <lineage>
        <taxon>Bacteria</taxon>
        <taxon>Bacillati</taxon>
        <taxon>Bacillota</taxon>
        <taxon>Bacilli</taxon>
        <taxon>Bacillales</taxon>
        <taxon>Bacillaceae</taxon>
        <taxon>Lottiidibacillus</taxon>
    </lineage>
</organism>
<dbReference type="InterPro" id="IPR043128">
    <property type="entry name" value="Rev_trsase/Diguanyl_cyclase"/>
</dbReference>
<protein>
    <recommendedName>
        <fullName evidence="7">GGDEF domain-containing protein</fullName>
    </recommendedName>
</protein>
<dbReference type="Proteomes" id="UP000217083">
    <property type="component" value="Unassembled WGS sequence"/>
</dbReference>
<evidence type="ECO:0000256" key="2">
    <source>
        <dbReference type="ARBA" id="ARBA00022475"/>
    </source>
</evidence>
<dbReference type="Gene3D" id="6.10.340.10">
    <property type="match status" value="1"/>
</dbReference>
<feature type="domain" description="GGDEF" evidence="7">
    <location>
        <begin position="416"/>
        <end position="546"/>
    </location>
</feature>
<evidence type="ECO:0000256" key="4">
    <source>
        <dbReference type="ARBA" id="ARBA00022989"/>
    </source>
</evidence>
<reference evidence="8 9" key="2">
    <citation type="submission" date="2017-09" db="EMBL/GenBank/DDBJ databases">
        <title>Bacillus patelloidae sp. nov., isolated from the intestinal tract of a marine limpet.</title>
        <authorList>
            <person name="Liu R."/>
            <person name="Dong C."/>
            <person name="Shao Z."/>
        </authorList>
    </citation>
    <scope>NUCLEOTIDE SEQUENCE [LARGE SCALE GENOMIC DNA]</scope>
    <source>
        <strain evidence="8 9">SA5d-4</strain>
    </source>
</reference>
<dbReference type="Gene3D" id="3.30.70.270">
    <property type="match status" value="1"/>
</dbReference>
<proteinExistence type="predicted"/>
<feature type="transmembrane region" description="Helical" evidence="6">
    <location>
        <begin position="310"/>
        <end position="329"/>
    </location>
</feature>
<keyword evidence="3 6" id="KW-0812">Transmembrane</keyword>
<dbReference type="Pfam" id="PF02743">
    <property type="entry name" value="dCache_1"/>
    <property type="match status" value="1"/>
</dbReference>
<dbReference type="InterPro" id="IPR050469">
    <property type="entry name" value="Diguanylate_Cyclase"/>
</dbReference>
<evidence type="ECO:0000313" key="9">
    <source>
        <dbReference type="Proteomes" id="UP000217083"/>
    </source>
</evidence>
<accession>A0A263BTC9</accession>
<dbReference type="GO" id="GO:0005886">
    <property type="term" value="C:plasma membrane"/>
    <property type="evidence" value="ECO:0007669"/>
    <property type="project" value="UniProtKB-SubCell"/>
</dbReference>
<keyword evidence="9" id="KW-1185">Reference proteome</keyword>
<evidence type="ECO:0000256" key="1">
    <source>
        <dbReference type="ARBA" id="ARBA00004651"/>
    </source>
</evidence>
<dbReference type="InterPro" id="IPR029787">
    <property type="entry name" value="Nucleotide_cyclase"/>
</dbReference>
<dbReference type="PANTHER" id="PTHR45138:SF9">
    <property type="entry name" value="DIGUANYLATE CYCLASE DGCM-RELATED"/>
    <property type="match status" value="1"/>
</dbReference>
<keyword evidence="4 6" id="KW-1133">Transmembrane helix</keyword>
<dbReference type="Pfam" id="PF00990">
    <property type="entry name" value="GGDEF"/>
    <property type="match status" value="1"/>
</dbReference>
<evidence type="ECO:0000256" key="3">
    <source>
        <dbReference type="ARBA" id="ARBA00022692"/>
    </source>
</evidence>
<dbReference type="GO" id="GO:1902201">
    <property type="term" value="P:negative regulation of bacterial-type flagellum-dependent cell motility"/>
    <property type="evidence" value="ECO:0007669"/>
    <property type="project" value="TreeGrafter"/>
</dbReference>
<dbReference type="EMBL" id="NPIA01000004">
    <property type="protein sequence ID" value="OZM56935.1"/>
    <property type="molecule type" value="Genomic_DNA"/>
</dbReference>
<dbReference type="GO" id="GO:0052621">
    <property type="term" value="F:diguanylate cyclase activity"/>
    <property type="evidence" value="ECO:0007669"/>
    <property type="project" value="TreeGrafter"/>
</dbReference>
<dbReference type="NCBIfam" id="TIGR00254">
    <property type="entry name" value="GGDEF"/>
    <property type="match status" value="1"/>
</dbReference>
<dbReference type="FunFam" id="3.30.70.270:FF:000001">
    <property type="entry name" value="Diguanylate cyclase domain protein"/>
    <property type="match status" value="1"/>
</dbReference>
<reference evidence="9" key="1">
    <citation type="submission" date="2017-08" db="EMBL/GenBank/DDBJ databases">
        <authorList>
            <person name="Huang Z."/>
        </authorList>
    </citation>
    <scope>NUCLEOTIDE SEQUENCE [LARGE SCALE GENOMIC DNA]</scope>
    <source>
        <strain evidence="9">SA5d-4</strain>
    </source>
</reference>
<dbReference type="Gene3D" id="3.30.450.20">
    <property type="entry name" value="PAS domain"/>
    <property type="match status" value="1"/>
</dbReference>
<evidence type="ECO:0000256" key="5">
    <source>
        <dbReference type="ARBA" id="ARBA00023136"/>
    </source>
</evidence>
<dbReference type="SUPFAM" id="SSF103190">
    <property type="entry name" value="Sensory domain-like"/>
    <property type="match status" value="1"/>
</dbReference>
<evidence type="ECO:0000259" key="7">
    <source>
        <dbReference type="PROSITE" id="PS50887"/>
    </source>
</evidence>
<dbReference type="AlphaFoldDB" id="A0A263BTC9"/>
<keyword evidence="5 6" id="KW-0472">Membrane</keyword>
<dbReference type="InterPro" id="IPR033479">
    <property type="entry name" value="dCache_1"/>
</dbReference>
<dbReference type="InterPro" id="IPR000160">
    <property type="entry name" value="GGDEF_dom"/>
</dbReference>
<dbReference type="GO" id="GO:0043709">
    <property type="term" value="P:cell adhesion involved in single-species biofilm formation"/>
    <property type="evidence" value="ECO:0007669"/>
    <property type="project" value="TreeGrafter"/>
</dbReference>
<evidence type="ECO:0000313" key="8">
    <source>
        <dbReference type="EMBL" id="OZM56935.1"/>
    </source>
</evidence>
<dbReference type="InterPro" id="IPR029151">
    <property type="entry name" value="Sensor-like_sf"/>
</dbReference>